<dbReference type="Proteomes" id="UP000762676">
    <property type="component" value="Unassembled WGS sequence"/>
</dbReference>
<protein>
    <submittedName>
        <fullName evidence="2">Kyphoscoliosis peptidase</fullName>
    </submittedName>
</protein>
<accession>A0AAV4GNE6</accession>
<dbReference type="Pfam" id="PF23265">
    <property type="entry name" value="Ig-like_KY"/>
    <property type="match status" value="1"/>
</dbReference>
<evidence type="ECO:0000259" key="1">
    <source>
        <dbReference type="Pfam" id="PF23265"/>
    </source>
</evidence>
<comment type="caution">
    <text evidence="2">The sequence shown here is derived from an EMBL/GenBank/DDBJ whole genome shotgun (WGS) entry which is preliminary data.</text>
</comment>
<dbReference type="InterPro" id="IPR053041">
    <property type="entry name" value="Transglut-like_Superfamily_Mod"/>
</dbReference>
<keyword evidence="3" id="KW-1185">Reference proteome</keyword>
<organism evidence="2 3">
    <name type="scientific">Elysia marginata</name>
    <dbReference type="NCBI Taxonomy" id="1093978"/>
    <lineage>
        <taxon>Eukaryota</taxon>
        <taxon>Metazoa</taxon>
        <taxon>Spiralia</taxon>
        <taxon>Lophotrochozoa</taxon>
        <taxon>Mollusca</taxon>
        <taxon>Gastropoda</taxon>
        <taxon>Heterobranchia</taxon>
        <taxon>Euthyneura</taxon>
        <taxon>Panpulmonata</taxon>
        <taxon>Sacoglossa</taxon>
        <taxon>Placobranchoidea</taxon>
        <taxon>Plakobranchidae</taxon>
        <taxon>Elysia</taxon>
    </lineage>
</organism>
<name>A0AAV4GNE6_9GAST</name>
<dbReference type="AlphaFoldDB" id="A0AAV4GNE6"/>
<evidence type="ECO:0000313" key="3">
    <source>
        <dbReference type="Proteomes" id="UP000762676"/>
    </source>
</evidence>
<evidence type="ECO:0000313" key="2">
    <source>
        <dbReference type="EMBL" id="GFR85925.1"/>
    </source>
</evidence>
<proteinExistence type="predicted"/>
<reference evidence="2 3" key="1">
    <citation type="journal article" date="2021" name="Elife">
        <title>Chloroplast acquisition without the gene transfer in kleptoplastic sea slugs, Plakobranchus ocellatus.</title>
        <authorList>
            <person name="Maeda T."/>
            <person name="Takahashi S."/>
            <person name="Yoshida T."/>
            <person name="Shimamura S."/>
            <person name="Takaki Y."/>
            <person name="Nagai Y."/>
            <person name="Toyoda A."/>
            <person name="Suzuki Y."/>
            <person name="Arimoto A."/>
            <person name="Ishii H."/>
            <person name="Satoh N."/>
            <person name="Nishiyama T."/>
            <person name="Hasebe M."/>
            <person name="Maruyama T."/>
            <person name="Minagawa J."/>
            <person name="Obokata J."/>
            <person name="Shigenobu S."/>
        </authorList>
    </citation>
    <scope>NUCLEOTIDE SEQUENCE [LARGE SCALE GENOMIC DNA]</scope>
</reference>
<dbReference type="PANTHER" id="PTHR47020:SF1">
    <property type="entry name" value="HILLARIN"/>
    <property type="match status" value="1"/>
</dbReference>
<dbReference type="EMBL" id="BMAT01001458">
    <property type="protein sequence ID" value="GFR85925.1"/>
    <property type="molecule type" value="Genomic_DNA"/>
</dbReference>
<feature type="domain" description="KY-like immunoglobulin-like" evidence="1">
    <location>
        <begin position="24"/>
        <end position="148"/>
    </location>
</feature>
<dbReference type="PANTHER" id="PTHR47020">
    <property type="entry name" value="HILLARIN"/>
    <property type="match status" value="1"/>
</dbReference>
<sequence>MPGSTSPPYPPVPFFGPTPVMDALGIQPSSHADPLVVCNSDMIEINFYLTQKDTRLTHTFQYFDVSDGSISDIDRYVFLRSRSDAGANYLVRCPKEGFFIFSLYAADMGENKTIENGDKHSGGSTSLDCAFRYLIICQEPSANVAMFPKTFQKWHQCALHEPLAGDLYTSKLVMFRLDVPLALEVFVVIGLIWYHLRRKVGNSWEGQVPTGSQAGSATVYARFAGPERDTSLFSQILEYQIVEEVETEI</sequence>
<dbReference type="InterPro" id="IPR056564">
    <property type="entry name" value="Ig-like_KY"/>
</dbReference>
<gene>
    <name evidence="2" type="ORF">ElyMa_000707800</name>
</gene>